<dbReference type="GO" id="GO:0042274">
    <property type="term" value="P:ribosomal small subunit biogenesis"/>
    <property type="evidence" value="ECO:0007669"/>
    <property type="project" value="TreeGrafter"/>
</dbReference>
<feature type="region of interest" description="Disordered" evidence="4">
    <location>
        <begin position="1"/>
        <end position="92"/>
    </location>
</feature>
<feature type="domain" description="MI" evidence="5">
    <location>
        <begin position="517"/>
        <end position="648"/>
    </location>
</feature>
<dbReference type="AlphaFoldDB" id="A0AAW1PZ90"/>
<dbReference type="Pfam" id="PF02847">
    <property type="entry name" value="MA3"/>
    <property type="match status" value="1"/>
</dbReference>
<dbReference type="InterPro" id="IPR003891">
    <property type="entry name" value="Initiation_fac_eIF4g_MI"/>
</dbReference>
<name>A0AAW1PZ90_9CHLO</name>
<dbReference type="Proteomes" id="UP001465755">
    <property type="component" value="Unassembled WGS sequence"/>
</dbReference>
<reference evidence="6 7" key="1">
    <citation type="journal article" date="2024" name="Nat. Commun.">
        <title>Phylogenomics reveals the evolutionary origins of lichenization in chlorophyte algae.</title>
        <authorList>
            <person name="Puginier C."/>
            <person name="Libourel C."/>
            <person name="Otte J."/>
            <person name="Skaloud P."/>
            <person name="Haon M."/>
            <person name="Grisel S."/>
            <person name="Petersen M."/>
            <person name="Berrin J.G."/>
            <person name="Delaux P.M."/>
            <person name="Dal Grande F."/>
            <person name="Keller J."/>
        </authorList>
    </citation>
    <scope>NUCLEOTIDE SEQUENCE [LARGE SCALE GENOMIC DNA]</scope>
    <source>
        <strain evidence="6 7">SAG 2036</strain>
    </source>
</reference>
<evidence type="ECO:0000259" key="5">
    <source>
        <dbReference type="PROSITE" id="PS51366"/>
    </source>
</evidence>
<dbReference type="EMBL" id="JALJOQ010000002">
    <property type="protein sequence ID" value="KAK9813973.1"/>
    <property type="molecule type" value="Genomic_DNA"/>
</dbReference>
<dbReference type="GO" id="GO:0005730">
    <property type="term" value="C:nucleolus"/>
    <property type="evidence" value="ECO:0007669"/>
    <property type="project" value="UniProtKB-SubCell"/>
</dbReference>
<evidence type="ECO:0000256" key="1">
    <source>
        <dbReference type="ARBA" id="ARBA00004604"/>
    </source>
</evidence>
<comment type="similarity">
    <text evidence="2">Belongs to the CWC22 family.</text>
</comment>
<dbReference type="GO" id="GO:0003723">
    <property type="term" value="F:RNA binding"/>
    <property type="evidence" value="ECO:0007669"/>
    <property type="project" value="InterPro"/>
</dbReference>
<evidence type="ECO:0000256" key="4">
    <source>
        <dbReference type="SAM" id="MobiDB-lite"/>
    </source>
</evidence>
<dbReference type="InterPro" id="IPR050781">
    <property type="entry name" value="CWC22_splicing_factor"/>
</dbReference>
<proteinExistence type="inferred from homology"/>
<evidence type="ECO:0000256" key="3">
    <source>
        <dbReference type="ARBA" id="ARBA00023242"/>
    </source>
</evidence>
<feature type="compositionally biased region" description="Basic residues" evidence="4">
    <location>
        <begin position="1"/>
        <end position="22"/>
    </location>
</feature>
<dbReference type="Gene3D" id="1.25.40.180">
    <property type="match status" value="1"/>
</dbReference>
<dbReference type="SUPFAM" id="SSF48371">
    <property type="entry name" value="ARM repeat"/>
    <property type="match status" value="1"/>
</dbReference>
<protein>
    <recommendedName>
        <fullName evidence="5">MI domain-containing protein</fullName>
    </recommendedName>
</protein>
<dbReference type="PANTHER" id="PTHR18034:SF4">
    <property type="entry name" value="NUCLEOLAR MIF4G DOMAIN-CONTAINING PROTEIN 1"/>
    <property type="match status" value="1"/>
</dbReference>
<dbReference type="PANTHER" id="PTHR18034">
    <property type="entry name" value="CELL CYCLE CONTROL PROTEIN CWF22-RELATED"/>
    <property type="match status" value="1"/>
</dbReference>
<accession>A0AAW1PZ90</accession>
<keyword evidence="3" id="KW-0539">Nucleus</keyword>
<evidence type="ECO:0000256" key="2">
    <source>
        <dbReference type="ARBA" id="ARBA00006856"/>
    </source>
</evidence>
<dbReference type="SMART" id="SM00544">
    <property type="entry name" value="MA3"/>
    <property type="match status" value="1"/>
</dbReference>
<dbReference type="InterPro" id="IPR003890">
    <property type="entry name" value="MIF4G-like_typ-3"/>
</dbReference>
<comment type="caution">
    <text evidence="6">The sequence shown here is derived from an EMBL/GenBank/DDBJ whole genome shotgun (WGS) entry which is preliminary data.</text>
</comment>
<dbReference type="Pfam" id="PF02854">
    <property type="entry name" value="MIF4G"/>
    <property type="match status" value="1"/>
</dbReference>
<keyword evidence="7" id="KW-1185">Reference proteome</keyword>
<dbReference type="PROSITE" id="PS51366">
    <property type="entry name" value="MI"/>
    <property type="match status" value="1"/>
</dbReference>
<feature type="region of interest" description="Disordered" evidence="4">
    <location>
        <begin position="132"/>
        <end position="186"/>
    </location>
</feature>
<evidence type="ECO:0000313" key="7">
    <source>
        <dbReference type="Proteomes" id="UP001465755"/>
    </source>
</evidence>
<sequence>MFAVSRRKVERKQQRRARKQRRAATFSGKPSPKQTAHPVQPARQKVQVSKPTLKRAASADTHVARKRQKESEEAQDINIDKLSAAEKPQSFTRPISVLLQEKGQEAMQAEEAFQRQLAKKLGIKGKAAQQFTRSGAQQGNGVPGDVDASSDGSEDADSSRDDSSDDAPSESDTSAAEGSGKEDIHYLPKDNLYGAQETSISAGTYVPPALRARVKAGADGGALQRRVKGLLNRLAASNLQGIASEVAALMQQAGRLAVGDLLTDELLQAVVKGPRASAAFCGVTAAFFTGLAASLQAPELGARFAEATAMQLEAARLEGDTLACRNLVLLLGNLCMCGLLHVGILFSLLATFTARFDEEDVVMMHGLLGACGFHLRSQDPSALKDFIVAVHARAASSTMTQRARLLLDLIIDIKNNRKHSKSSAKADAAGLHMASEASLEPPVKAWLSKVDTAAVQLHGLSWDTLISSNKKGLWWLPGASRDDSSAAMTQLLAESAGAGEDGTRLLKLAAQQRLSTDVQRAAFCCLMGASDPAQAAERLLRLPLKGEAERTLVTVTVDCCLREAAWNPYYAHVLARLAAASKGHRTTLRVCMADRLKRTLAAADDLLGDEAHQEGDAVVRRRHNLACLLSTLLADRSLSMAVLKGQALTARRFWNAAFLRLFERLKSQERAAAIFSGLVRQPGMVELAGKIVTFLNGSLLPHLIQSSPNEQRRENLRQTIVSVEKLLRLGIGSTVNADTF</sequence>
<organism evidence="6 7">
    <name type="scientific">Symbiochloris irregularis</name>
    <dbReference type="NCBI Taxonomy" id="706552"/>
    <lineage>
        <taxon>Eukaryota</taxon>
        <taxon>Viridiplantae</taxon>
        <taxon>Chlorophyta</taxon>
        <taxon>core chlorophytes</taxon>
        <taxon>Trebouxiophyceae</taxon>
        <taxon>Trebouxiales</taxon>
        <taxon>Trebouxiaceae</taxon>
        <taxon>Symbiochloris</taxon>
    </lineage>
</organism>
<dbReference type="SMART" id="SM00543">
    <property type="entry name" value="MIF4G"/>
    <property type="match status" value="1"/>
</dbReference>
<gene>
    <name evidence="6" type="ORF">WJX73_007570</name>
</gene>
<evidence type="ECO:0000313" key="6">
    <source>
        <dbReference type="EMBL" id="KAK9813973.1"/>
    </source>
</evidence>
<comment type="subcellular location">
    <subcellularLocation>
        <location evidence="1">Nucleus</location>
        <location evidence="1">Nucleolus</location>
    </subcellularLocation>
</comment>
<dbReference type="InterPro" id="IPR016024">
    <property type="entry name" value="ARM-type_fold"/>
</dbReference>